<keyword evidence="4" id="KW-1185">Reference proteome</keyword>
<evidence type="ECO:0000256" key="2">
    <source>
        <dbReference type="SAM" id="Phobius"/>
    </source>
</evidence>
<dbReference type="Pfam" id="PF13829">
    <property type="entry name" value="DUF4191"/>
    <property type="match status" value="1"/>
</dbReference>
<evidence type="ECO:0000313" key="3">
    <source>
        <dbReference type="EMBL" id="GAA3146453.1"/>
    </source>
</evidence>
<sequence length="273" mass="29446">MRRAGPAPAPAGRGAFARPPPPPLRAVPGAAGEVTFSFLDPGICILQSMANKPEAPQTPGRVKQLRMIAQIIKQANPKGMPIVYASAFGTLVLCVVIGVVTGWWPLYFIGVMLALTVGLVVFGQLAQKAQYSMLQGQPGAAAAVLQGMRGNWQVTPAVAVNRDQDIVHRVVGYPGIILVSEGPGHRVQRMLVAEKKRVQRVALDVPVYDIQSGDGEGQIPIAKLQRHLMKLPRNLKKPAVYEVNNRLKALPQTLPMPKGPLPRGAKMPRPKLR</sequence>
<feature type="region of interest" description="Disordered" evidence="1">
    <location>
        <begin position="1"/>
        <end position="22"/>
    </location>
</feature>
<proteinExistence type="predicted"/>
<feature type="transmembrane region" description="Helical" evidence="2">
    <location>
        <begin position="82"/>
        <end position="100"/>
    </location>
</feature>
<feature type="compositionally biased region" description="Low complexity" evidence="1">
    <location>
        <begin position="1"/>
        <end position="17"/>
    </location>
</feature>
<gene>
    <name evidence="3" type="ORF">GCM10010466_41860</name>
</gene>
<organism evidence="3 4">
    <name type="scientific">Planomonospora alba</name>
    <dbReference type="NCBI Taxonomy" id="161354"/>
    <lineage>
        <taxon>Bacteria</taxon>
        <taxon>Bacillati</taxon>
        <taxon>Actinomycetota</taxon>
        <taxon>Actinomycetes</taxon>
        <taxon>Streptosporangiales</taxon>
        <taxon>Streptosporangiaceae</taxon>
        <taxon>Planomonospora</taxon>
    </lineage>
</organism>
<reference evidence="4" key="1">
    <citation type="journal article" date="2019" name="Int. J. Syst. Evol. Microbiol.">
        <title>The Global Catalogue of Microorganisms (GCM) 10K type strain sequencing project: providing services to taxonomists for standard genome sequencing and annotation.</title>
        <authorList>
            <consortium name="The Broad Institute Genomics Platform"/>
            <consortium name="The Broad Institute Genome Sequencing Center for Infectious Disease"/>
            <person name="Wu L."/>
            <person name="Ma J."/>
        </authorList>
    </citation>
    <scope>NUCLEOTIDE SEQUENCE [LARGE SCALE GENOMIC DNA]</scope>
    <source>
        <strain evidence="4">JCM 9373</strain>
    </source>
</reference>
<feature type="transmembrane region" description="Helical" evidence="2">
    <location>
        <begin position="106"/>
        <end position="126"/>
    </location>
</feature>
<keyword evidence="2" id="KW-0812">Transmembrane</keyword>
<evidence type="ECO:0000313" key="4">
    <source>
        <dbReference type="Proteomes" id="UP001500320"/>
    </source>
</evidence>
<dbReference type="EMBL" id="BAAAUT010000033">
    <property type="protein sequence ID" value="GAA3146453.1"/>
    <property type="molecule type" value="Genomic_DNA"/>
</dbReference>
<accession>A0ABP6NHH5</accession>
<feature type="region of interest" description="Disordered" evidence="1">
    <location>
        <begin position="251"/>
        <end position="273"/>
    </location>
</feature>
<keyword evidence="2" id="KW-1133">Transmembrane helix</keyword>
<dbReference type="InterPro" id="IPR025445">
    <property type="entry name" value="DUF4191"/>
</dbReference>
<dbReference type="Proteomes" id="UP001500320">
    <property type="component" value="Unassembled WGS sequence"/>
</dbReference>
<comment type="caution">
    <text evidence="3">The sequence shown here is derived from an EMBL/GenBank/DDBJ whole genome shotgun (WGS) entry which is preliminary data.</text>
</comment>
<evidence type="ECO:0000256" key="1">
    <source>
        <dbReference type="SAM" id="MobiDB-lite"/>
    </source>
</evidence>
<protein>
    <submittedName>
        <fullName evidence="3">DUF4191 domain-containing protein</fullName>
    </submittedName>
</protein>
<keyword evidence="2" id="KW-0472">Membrane</keyword>
<name>A0ABP6NHH5_9ACTN</name>